<comment type="caution">
    <text evidence="4">The sequence shown here is derived from an EMBL/GenBank/DDBJ whole genome shotgun (WGS) entry which is preliminary data.</text>
</comment>
<dbReference type="InterPro" id="IPR036206">
    <property type="entry name" value="ThiamineP_synth_sf"/>
</dbReference>
<evidence type="ECO:0000313" key="4">
    <source>
        <dbReference type="EMBL" id="OEH92952.1"/>
    </source>
</evidence>
<comment type="pathway">
    <text evidence="1">Cofactor biosynthesis; thiamine diphosphate biosynthesis.</text>
</comment>
<name>A0A1E5LFV6_9BACI</name>
<dbReference type="EMBL" id="MJEH01000020">
    <property type="protein sequence ID" value="OEH92952.1"/>
    <property type="molecule type" value="Genomic_DNA"/>
</dbReference>
<dbReference type="CDD" id="cd00564">
    <property type="entry name" value="TMP_TenI"/>
    <property type="match status" value="1"/>
</dbReference>
<evidence type="ECO:0000259" key="3">
    <source>
        <dbReference type="Pfam" id="PF02581"/>
    </source>
</evidence>
<dbReference type="GO" id="GO:0009228">
    <property type="term" value="P:thiamine biosynthetic process"/>
    <property type="evidence" value="ECO:0007669"/>
    <property type="project" value="UniProtKB-KW"/>
</dbReference>
<dbReference type="Gene3D" id="3.20.20.70">
    <property type="entry name" value="Aldolase class I"/>
    <property type="match status" value="1"/>
</dbReference>
<dbReference type="GO" id="GO:0005737">
    <property type="term" value="C:cytoplasm"/>
    <property type="evidence" value="ECO:0007669"/>
    <property type="project" value="TreeGrafter"/>
</dbReference>
<sequence length="198" mass="22328">MDFHVLTNGKQPLPVVLSTIKKIEPYVDYIHIREKQLPLQMYEVWMQQFEQHGIPFKKIIMNTNVDIAVRFQLGGVHLPEHINNIREIKQQYPHLLVGSSVHSIESAHRKAIQGTDYITFGHIFDTNSKKGLQPRGLSTLQDVCQSISIPIIAIGGINHSNLSKIRSAGASGFAMMNGIMQHPDPEELALRIHKLLKG</sequence>
<gene>
    <name evidence="4" type="ORF">BFG57_14365</name>
</gene>
<dbReference type="PANTHER" id="PTHR20857:SF22">
    <property type="entry name" value="THIAZOLE TAUTOMERASE"/>
    <property type="match status" value="1"/>
</dbReference>
<evidence type="ECO:0000256" key="1">
    <source>
        <dbReference type="ARBA" id="ARBA00004948"/>
    </source>
</evidence>
<dbReference type="InterPro" id="IPR013785">
    <property type="entry name" value="Aldolase_TIM"/>
</dbReference>
<dbReference type="GO" id="GO:0004789">
    <property type="term" value="F:thiamine-phosphate diphosphorylase activity"/>
    <property type="evidence" value="ECO:0007669"/>
    <property type="project" value="TreeGrafter"/>
</dbReference>
<evidence type="ECO:0000256" key="2">
    <source>
        <dbReference type="ARBA" id="ARBA00022977"/>
    </source>
</evidence>
<reference evidence="4 5" key="1">
    <citation type="submission" date="2016-08" db="EMBL/GenBank/DDBJ databases">
        <title>Genome of Bacillus solimangrovi GH2-4.</title>
        <authorList>
            <person name="Lim S."/>
            <person name="Kim B.-C."/>
        </authorList>
    </citation>
    <scope>NUCLEOTIDE SEQUENCE [LARGE SCALE GENOMIC DNA]</scope>
    <source>
        <strain evidence="4 5">GH2-4</strain>
    </source>
</reference>
<dbReference type="Proteomes" id="UP000095209">
    <property type="component" value="Unassembled WGS sequence"/>
</dbReference>
<evidence type="ECO:0000313" key="5">
    <source>
        <dbReference type="Proteomes" id="UP000095209"/>
    </source>
</evidence>
<protein>
    <recommendedName>
        <fullName evidence="3">Thiamine phosphate synthase/TenI domain-containing protein</fullName>
    </recommendedName>
</protein>
<proteinExistence type="predicted"/>
<dbReference type="PANTHER" id="PTHR20857">
    <property type="entry name" value="THIAMINE-PHOSPHATE PYROPHOSPHORYLASE"/>
    <property type="match status" value="1"/>
</dbReference>
<keyword evidence="5" id="KW-1185">Reference proteome</keyword>
<dbReference type="AlphaFoldDB" id="A0A1E5LFV6"/>
<organism evidence="4 5">
    <name type="scientific">Bacillus solimangrovi</name>
    <dbReference type="NCBI Taxonomy" id="1305675"/>
    <lineage>
        <taxon>Bacteria</taxon>
        <taxon>Bacillati</taxon>
        <taxon>Bacillota</taxon>
        <taxon>Bacilli</taxon>
        <taxon>Bacillales</taxon>
        <taxon>Bacillaceae</taxon>
        <taxon>Bacillus</taxon>
    </lineage>
</organism>
<feature type="domain" description="Thiamine phosphate synthase/TenI" evidence="3">
    <location>
        <begin position="24"/>
        <end position="179"/>
    </location>
</feature>
<dbReference type="OrthoDB" id="9815348at2"/>
<dbReference type="STRING" id="1305675.BFG57_14365"/>
<keyword evidence="2" id="KW-0784">Thiamine biosynthesis</keyword>
<dbReference type="RefSeq" id="WP_069717034.1">
    <property type="nucleotide sequence ID" value="NZ_MJEH01000020.1"/>
</dbReference>
<dbReference type="Pfam" id="PF02581">
    <property type="entry name" value="TMP-TENI"/>
    <property type="match status" value="1"/>
</dbReference>
<accession>A0A1E5LFV6</accession>
<dbReference type="SUPFAM" id="SSF51391">
    <property type="entry name" value="Thiamin phosphate synthase"/>
    <property type="match status" value="1"/>
</dbReference>
<dbReference type="InterPro" id="IPR022998">
    <property type="entry name" value="ThiamineP_synth_TenI"/>
</dbReference>